<dbReference type="Proteomes" id="UP001515500">
    <property type="component" value="Chromosome 8"/>
</dbReference>
<evidence type="ECO:0000256" key="1">
    <source>
        <dbReference type="ARBA" id="ARBA00004370"/>
    </source>
</evidence>
<keyword evidence="3" id="KW-0812">Transmembrane</keyword>
<protein>
    <submittedName>
        <fullName evidence="5 6">Protein NDR1-like</fullName>
    </submittedName>
</protein>
<name>A0AB40BVU0_DIOCR</name>
<organism evidence="4 6">
    <name type="scientific">Dioscorea cayennensis subsp. rotundata</name>
    <name type="common">White Guinea yam</name>
    <name type="synonym">Dioscorea rotundata</name>
    <dbReference type="NCBI Taxonomy" id="55577"/>
    <lineage>
        <taxon>Eukaryota</taxon>
        <taxon>Viridiplantae</taxon>
        <taxon>Streptophyta</taxon>
        <taxon>Embryophyta</taxon>
        <taxon>Tracheophyta</taxon>
        <taxon>Spermatophyta</taxon>
        <taxon>Magnoliopsida</taxon>
        <taxon>Liliopsida</taxon>
        <taxon>Dioscoreales</taxon>
        <taxon>Dioscoreaceae</taxon>
        <taxon>Dioscorea</taxon>
    </lineage>
</organism>
<dbReference type="RefSeq" id="XP_039130781.1">
    <property type="nucleotide sequence ID" value="XM_039274847.1"/>
</dbReference>
<reference evidence="5 6" key="1">
    <citation type="submission" date="2025-04" db="UniProtKB">
        <authorList>
            <consortium name="RefSeq"/>
        </authorList>
    </citation>
    <scope>IDENTIFICATION</scope>
</reference>
<accession>A0AB40BVU0</accession>
<evidence type="ECO:0000313" key="7">
    <source>
        <dbReference type="RefSeq" id="XP_039130783.1"/>
    </source>
</evidence>
<proteinExistence type="predicted"/>
<evidence type="ECO:0000256" key="2">
    <source>
        <dbReference type="ARBA" id="ARBA00023136"/>
    </source>
</evidence>
<dbReference type="RefSeq" id="XP_039130782.1">
    <property type="nucleotide sequence ID" value="XM_039274848.1"/>
</dbReference>
<keyword evidence="4" id="KW-1185">Reference proteome</keyword>
<evidence type="ECO:0000256" key="3">
    <source>
        <dbReference type="SAM" id="Phobius"/>
    </source>
</evidence>
<evidence type="ECO:0000313" key="5">
    <source>
        <dbReference type="RefSeq" id="XP_039130781.1"/>
    </source>
</evidence>
<dbReference type="GO" id="GO:0005886">
    <property type="term" value="C:plasma membrane"/>
    <property type="evidence" value="ECO:0007669"/>
    <property type="project" value="TreeGrafter"/>
</dbReference>
<gene>
    <name evidence="5 6 7" type="primary">LOC120267144</name>
</gene>
<keyword evidence="2 3" id="KW-0472">Membrane</keyword>
<dbReference type="RefSeq" id="XP_039130783.1">
    <property type="nucleotide sequence ID" value="XM_039274849.1"/>
</dbReference>
<dbReference type="GeneID" id="120267144"/>
<dbReference type="PANTHER" id="PTHR31415">
    <property type="entry name" value="OS05G0367900 PROTEIN"/>
    <property type="match status" value="1"/>
</dbReference>
<dbReference type="GO" id="GO:0009506">
    <property type="term" value="C:plasmodesma"/>
    <property type="evidence" value="ECO:0007669"/>
    <property type="project" value="TreeGrafter"/>
</dbReference>
<dbReference type="PANTHER" id="PTHR31415:SF52">
    <property type="entry name" value="LATE EMBRYOGENESIS ABUNDANT (LEA) HYDROXYPROLINE-RICH GLYCOPROTEIN FAMILY-RELATED"/>
    <property type="match status" value="1"/>
</dbReference>
<dbReference type="GO" id="GO:0098542">
    <property type="term" value="P:defense response to other organism"/>
    <property type="evidence" value="ECO:0007669"/>
    <property type="project" value="InterPro"/>
</dbReference>
<evidence type="ECO:0000313" key="4">
    <source>
        <dbReference type="Proteomes" id="UP001515500"/>
    </source>
</evidence>
<feature type="transmembrane region" description="Helical" evidence="3">
    <location>
        <begin position="12"/>
        <end position="30"/>
    </location>
</feature>
<evidence type="ECO:0000313" key="6">
    <source>
        <dbReference type="RefSeq" id="XP_039130782.1"/>
    </source>
</evidence>
<sequence>MSRARGDCCKCCIKLQLGLGLTALILYLTYRPIRPRFFITTFSVTSGNLTASYRLEIENKNRQIAVLHDPITLKLSLPADNLTAVGAPIAAFHQGHQKTADFDRSLTIHNGTWFSAVANASAVFHVSVSSAFRYKVFSWKSRHHSVNIGGDVAVDKEGRKTAEKGIRLSSASPPPVAAFLVVLPAAHLVLLFKY</sequence>
<keyword evidence="3" id="KW-1133">Transmembrane helix</keyword>
<dbReference type="InterPro" id="IPR044839">
    <property type="entry name" value="NDR1-like"/>
</dbReference>
<comment type="subcellular location">
    <subcellularLocation>
        <location evidence="1">Membrane</location>
    </subcellularLocation>
</comment>
<dbReference type="AlphaFoldDB" id="A0AB40BVU0"/>